<keyword evidence="2" id="KW-0472">Membrane</keyword>
<keyword evidence="3" id="KW-0418">Kinase</keyword>
<dbReference type="EMBL" id="AP017315">
    <property type="protein sequence ID" value="BAU32178.1"/>
    <property type="molecule type" value="Genomic_DNA"/>
</dbReference>
<dbReference type="GO" id="GO:0004674">
    <property type="term" value="F:protein serine/threonine kinase activity"/>
    <property type="evidence" value="ECO:0007669"/>
    <property type="project" value="UniProtKB-KW"/>
</dbReference>
<evidence type="ECO:0000313" key="3">
    <source>
        <dbReference type="EMBL" id="BAU32178.1"/>
    </source>
</evidence>
<reference evidence="3 4" key="2">
    <citation type="submission" date="2016-01" db="EMBL/GenBank/DDBJ databases">
        <title>Microcella alkaliphila JAM AC0309 whole genome shotgun sequence.</title>
        <authorList>
            <person name="Kurata A."/>
            <person name="Hirose Y."/>
            <person name="Kishimoto N."/>
            <person name="Kobayashi T."/>
        </authorList>
    </citation>
    <scope>NUCLEOTIDE SEQUENCE [LARGE SCALE GENOMIC DNA]</scope>
    <source>
        <strain evidence="3 4">JAM AC0309</strain>
    </source>
</reference>
<accession>A0A0U5CFG3</accession>
<dbReference type="RefSeq" id="WP_096421294.1">
    <property type="nucleotide sequence ID" value="NZ_AP017315.1"/>
</dbReference>
<feature type="region of interest" description="Disordered" evidence="1">
    <location>
        <begin position="317"/>
        <end position="347"/>
    </location>
</feature>
<dbReference type="AlphaFoldDB" id="A0A0U5CFG3"/>
<keyword evidence="3" id="KW-0723">Serine/threonine-protein kinase</keyword>
<feature type="transmembrane region" description="Helical" evidence="2">
    <location>
        <begin position="293"/>
        <end position="313"/>
    </location>
</feature>
<keyword evidence="3" id="KW-0808">Transferase</keyword>
<keyword evidence="2" id="KW-0812">Transmembrane</keyword>
<gene>
    <name evidence="3" type="primary">pknD</name>
    <name evidence="3" type="ORF">MalAC0309_1321</name>
</gene>
<organism evidence="3 4">
    <name type="scientific">Microcella alkaliphila</name>
    <dbReference type="NCBI Taxonomy" id="279828"/>
    <lineage>
        <taxon>Bacteria</taxon>
        <taxon>Bacillati</taxon>
        <taxon>Actinomycetota</taxon>
        <taxon>Actinomycetes</taxon>
        <taxon>Micrococcales</taxon>
        <taxon>Microbacteriaceae</taxon>
        <taxon>Microcella</taxon>
    </lineage>
</organism>
<evidence type="ECO:0000256" key="2">
    <source>
        <dbReference type="SAM" id="Phobius"/>
    </source>
</evidence>
<dbReference type="KEGG" id="malk:MalAC0309_1321"/>
<name>A0A0U5CFG3_9MICO</name>
<proteinExistence type="predicted"/>
<protein>
    <submittedName>
        <fullName evidence="3">Putative serine/threonine protein kinase</fullName>
    </submittedName>
</protein>
<sequence>MQAPGAESYRVVRHRSAEGEVHRAVVDDGTGAAELLVVPEASRGAWEHQVRVMGECPSPHLPSVRDLAIDPDGTLRIIRTLVTGERLDGLLATPGWCTPGRTVTLLHPMVVTLRTAHDLGAVLGGPDIGRIVVTADGRPIIAELAGAFRAAPLPTHLRAKDPAHLADVQALERVRLAAVRALDAAGFSDTAASLPEIVDALDDPDVLLRWSAAEPLVGAAPGADSAAHRRAVTDDGQQEPHHERIGVTATLARVTQQVGLPQTVTTLVERAVSDMTERCQRIRAAATRLPRRSLIMAAAGVAVVAAVVIVAVVPSPSGGGSSGVAEATTDHPETRISPADDAFDGRAEDADDPTLMAHPDDWLIVVSELVRRWQSCVHELRLLCDNALHASSSAAESRAAGRDSVLAALAPLVDSDRVDVIVLERSGDAVVVSLTAPETTPASLLMIRSEAGWRIRDAWT</sequence>
<reference evidence="4" key="1">
    <citation type="submission" date="2015-12" db="EMBL/GenBank/DDBJ databases">
        <authorList>
            <person name="Shamseldin A."/>
            <person name="Moawad H."/>
            <person name="Abd El-Rahim W.M."/>
            <person name="Sadowsky M.J."/>
        </authorList>
    </citation>
    <scope>NUCLEOTIDE SEQUENCE [LARGE SCALE GENOMIC DNA]</scope>
    <source>
        <strain evidence="4">JAM AC0309</strain>
    </source>
</reference>
<evidence type="ECO:0000256" key="1">
    <source>
        <dbReference type="SAM" id="MobiDB-lite"/>
    </source>
</evidence>
<keyword evidence="2" id="KW-1133">Transmembrane helix</keyword>
<dbReference type="Proteomes" id="UP000218965">
    <property type="component" value="Chromosome"/>
</dbReference>
<evidence type="ECO:0000313" key="4">
    <source>
        <dbReference type="Proteomes" id="UP000218965"/>
    </source>
</evidence>
<dbReference type="OrthoDB" id="5125808at2"/>